<dbReference type="InterPro" id="IPR011604">
    <property type="entry name" value="PDDEXK-like_dom_sf"/>
</dbReference>
<evidence type="ECO:0000259" key="2">
    <source>
        <dbReference type="Pfam" id="PF12705"/>
    </source>
</evidence>
<sequence>MSLELFPDFACQRVFLGWDAPLLPAAVKHLASQAGEGHRWRLSDWVCVLPSAQSRLRFRQLLQAAVPESDRGNLPTIITAGELPERLYEPSRTPAIEFEQTLAWTRVLRRRDPIELRPLLPVLPEGESLEAWIELGSTLRRLSEDLASNGVSFAEVVDAADSDADRNRWELLQGLFDAYLRELRSASLSDPLVERRQAISAGRVRSDRPIALVGTSDLNESIVQLLNQLDGEVIACIAAPPEQSDRFDWVGRFKTSSFLDWELPIEDDQLIPATDISDTASVVSGRVRQCLVDRTPDQVSIGVTDPSHVLPIELQLLDHGVGTYRHIGWHVSMTSVGRLIECIRRLVIGRSWDALAALVRHADVHRIASEQLQLQSVESDFLIDLDRLRSEHLPVSLDHPLPRGIADAYPAAVRVRDWVDQWLAEFLSVDQTDRAARPIADWCESLLHCLDRLYDGMVTSKPRDNEPGDNGDKALTAVALENVRELLGRFSRLSSRLDVAVSASSAMGMLIGRLAEARVGRDKSAEDVQIRGWLDLPLDDSPAMVVCGLNHPFVPSAVTSDPFLPGSLRAKLRLSDNDRRYARDVFAMQVMLSSRKEICFVVGKTAADGSPTPPSRLVAAARPETVARRIRLLSHRSAHDRGPDEDSRWDAAPKRTELPLPTVTLDTCPVRGMSVTAFKMYLECPFRFYLRHVLKLKPVDDSARELAANQFGDLVHAALENFGVSDQKDEADEQKIFEALRHHLNEHAAKRYGRHTESAVRLQIRQAELRLRHVAAAQAVRIAEGWRIYDTEAIVDGDKGAAITVDGQRMPLHGRLDRIDYHAATGRWAILDYKTHGHKPEKKHLRTDPASGQIRWIDLQLPLYRQMIPALGIDTDPREVQLGYFNVSDKAEQTRVNVADFGESLMDEAKQLIEDCVRRIFACDFAPTTGRVLYDDYAMILQTGVASRLLQEAMVSGEGEDE</sequence>
<dbReference type="InterPro" id="IPR038726">
    <property type="entry name" value="PDDEXK_AddAB-type"/>
</dbReference>
<dbReference type="InterPro" id="IPR027417">
    <property type="entry name" value="P-loop_NTPase"/>
</dbReference>
<protein>
    <submittedName>
        <fullName evidence="3">PD-(D/E)XK nuclease family protein</fullName>
    </submittedName>
</protein>
<organism evidence="3 4">
    <name type="scientific">Roseiconus nitratireducens</name>
    <dbReference type="NCBI Taxonomy" id="2605748"/>
    <lineage>
        <taxon>Bacteria</taxon>
        <taxon>Pseudomonadati</taxon>
        <taxon>Planctomycetota</taxon>
        <taxon>Planctomycetia</taxon>
        <taxon>Pirellulales</taxon>
        <taxon>Pirellulaceae</taxon>
        <taxon>Roseiconus</taxon>
    </lineage>
</organism>
<reference evidence="3 4" key="1">
    <citation type="submission" date="2019-08" db="EMBL/GenBank/DDBJ databases">
        <authorList>
            <person name="Dhanesh K."/>
            <person name="Kumar G."/>
            <person name="Sasikala C."/>
            <person name="Venkata Ramana C."/>
        </authorList>
    </citation>
    <scope>NUCLEOTIDE SEQUENCE [LARGE SCALE GENOMIC DNA]</scope>
    <source>
        <strain evidence="3 4">JC645</strain>
    </source>
</reference>
<comment type="caution">
    <text evidence="3">The sequence shown here is derived from an EMBL/GenBank/DDBJ whole genome shotgun (WGS) entry which is preliminary data.</text>
</comment>
<evidence type="ECO:0000256" key="1">
    <source>
        <dbReference type="SAM" id="MobiDB-lite"/>
    </source>
</evidence>
<keyword evidence="4" id="KW-1185">Reference proteome</keyword>
<dbReference type="Pfam" id="PF12705">
    <property type="entry name" value="PDDEXK_1"/>
    <property type="match status" value="1"/>
</dbReference>
<dbReference type="SUPFAM" id="SSF52980">
    <property type="entry name" value="Restriction endonuclease-like"/>
    <property type="match status" value="1"/>
</dbReference>
<dbReference type="Proteomes" id="UP000324479">
    <property type="component" value="Unassembled WGS sequence"/>
</dbReference>
<feature type="region of interest" description="Disordered" evidence="1">
    <location>
        <begin position="634"/>
        <end position="653"/>
    </location>
</feature>
<dbReference type="RefSeq" id="WP_150076897.1">
    <property type="nucleotide sequence ID" value="NZ_VWOX01000006.1"/>
</dbReference>
<dbReference type="Gene3D" id="3.90.320.10">
    <property type="match status" value="1"/>
</dbReference>
<dbReference type="InterPro" id="IPR011335">
    <property type="entry name" value="Restrct_endonuc-II-like"/>
</dbReference>
<accession>A0A5M6DAD0</accession>
<evidence type="ECO:0000313" key="3">
    <source>
        <dbReference type="EMBL" id="KAA5543232.1"/>
    </source>
</evidence>
<proteinExistence type="predicted"/>
<evidence type="ECO:0000313" key="4">
    <source>
        <dbReference type="Proteomes" id="UP000324479"/>
    </source>
</evidence>
<gene>
    <name evidence="3" type="ORF">FYK55_13225</name>
</gene>
<feature type="domain" description="PD-(D/E)XK endonuclease-like" evidence="2">
    <location>
        <begin position="673"/>
        <end position="929"/>
    </location>
</feature>
<dbReference type="AlphaFoldDB" id="A0A5M6DAD0"/>
<feature type="compositionally biased region" description="Basic and acidic residues" evidence="1">
    <location>
        <begin position="637"/>
        <end position="653"/>
    </location>
</feature>
<name>A0A5M6DAD0_9BACT</name>
<dbReference type="EMBL" id="VWOX01000006">
    <property type="protein sequence ID" value="KAA5543232.1"/>
    <property type="molecule type" value="Genomic_DNA"/>
</dbReference>
<dbReference type="SUPFAM" id="SSF52540">
    <property type="entry name" value="P-loop containing nucleoside triphosphate hydrolases"/>
    <property type="match status" value="1"/>
</dbReference>